<organism evidence="11 12">
    <name type="scientific">Corynebacterium lujinxingii</name>
    <dbReference type="NCBI Taxonomy" id="2763010"/>
    <lineage>
        <taxon>Bacteria</taxon>
        <taxon>Bacillati</taxon>
        <taxon>Actinomycetota</taxon>
        <taxon>Actinomycetes</taxon>
        <taxon>Mycobacteriales</taxon>
        <taxon>Corynebacteriaceae</taxon>
        <taxon>Corynebacterium</taxon>
    </lineage>
</organism>
<comment type="similarity">
    <text evidence="2">Belongs to the YajC family.</text>
</comment>
<evidence type="ECO:0000256" key="5">
    <source>
        <dbReference type="ARBA" id="ARBA00022692"/>
    </source>
</evidence>
<keyword evidence="3" id="KW-0813">Transport</keyword>
<evidence type="ECO:0000256" key="1">
    <source>
        <dbReference type="ARBA" id="ARBA00004162"/>
    </source>
</evidence>
<evidence type="ECO:0000256" key="6">
    <source>
        <dbReference type="ARBA" id="ARBA00022927"/>
    </source>
</evidence>
<dbReference type="AlphaFoldDB" id="A0A7H0JWF6"/>
<evidence type="ECO:0000256" key="3">
    <source>
        <dbReference type="ARBA" id="ARBA00022448"/>
    </source>
</evidence>
<comment type="subcellular location">
    <subcellularLocation>
        <location evidence="1">Cell membrane</location>
        <topology evidence="1">Single-pass membrane protein</topology>
    </subcellularLocation>
</comment>
<keyword evidence="7" id="KW-1133">Transmembrane helix</keyword>
<proteinExistence type="inferred from homology"/>
<dbReference type="EMBL" id="JACMYE010000004">
    <property type="protein sequence ID" value="MBC3178870.1"/>
    <property type="molecule type" value="Genomic_DNA"/>
</dbReference>
<reference evidence="12 13" key="1">
    <citation type="submission" date="2020-08" db="EMBL/GenBank/DDBJ databases">
        <title>novel species in genus Corynebacterium.</title>
        <authorList>
            <person name="Zhang G."/>
        </authorList>
    </citation>
    <scope>NUCLEOTIDE SEQUENCE [LARGE SCALE GENOMIC DNA]</scope>
    <source>
        <strain evidence="11">Zg-917</strain>
        <strain evidence="12 13">zg-917</strain>
    </source>
</reference>
<keyword evidence="8" id="KW-0811">Translocation</keyword>
<evidence type="ECO:0000313" key="13">
    <source>
        <dbReference type="Proteomes" id="UP000642876"/>
    </source>
</evidence>
<dbReference type="EMBL" id="CP061032">
    <property type="protein sequence ID" value="QNP89372.1"/>
    <property type="molecule type" value="Genomic_DNA"/>
</dbReference>
<accession>A0A7H0JWF6</accession>
<keyword evidence="5" id="KW-0812">Transmembrane</keyword>
<dbReference type="PANTHER" id="PTHR33909">
    <property type="entry name" value="SEC TRANSLOCON ACCESSORY COMPLEX SUBUNIT YAJC"/>
    <property type="match status" value="1"/>
</dbReference>
<dbReference type="KEGG" id="cluj:IAU68_06525"/>
<dbReference type="Proteomes" id="UP000642876">
    <property type="component" value="Unassembled WGS sequence"/>
</dbReference>
<evidence type="ECO:0000256" key="8">
    <source>
        <dbReference type="ARBA" id="ARBA00023010"/>
    </source>
</evidence>
<dbReference type="InterPro" id="IPR003849">
    <property type="entry name" value="Preprotein_translocase_YajC"/>
</dbReference>
<protein>
    <submittedName>
        <fullName evidence="11">Preprotein translocase subunit YajC</fullName>
    </submittedName>
</protein>
<dbReference type="GO" id="GO:0015031">
    <property type="term" value="P:protein transport"/>
    <property type="evidence" value="ECO:0007669"/>
    <property type="project" value="UniProtKB-KW"/>
</dbReference>
<keyword evidence="13" id="KW-1185">Reference proteome</keyword>
<keyword evidence="4" id="KW-1003">Cell membrane</keyword>
<dbReference type="SMART" id="SM01323">
    <property type="entry name" value="YajC"/>
    <property type="match status" value="1"/>
</dbReference>
<evidence type="ECO:0000256" key="9">
    <source>
        <dbReference type="ARBA" id="ARBA00023136"/>
    </source>
</evidence>
<evidence type="ECO:0000256" key="2">
    <source>
        <dbReference type="ARBA" id="ARBA00006742"/>
    </source>
</evidence>
<gene>
    <name evidence="10" type="ORF">H7348_06020</name>
    <name evidence="11" type="ORF">IAU68_06525</name>
</gene>
<evidence type="ECO:0000313" key="12">
    <source>
        <dbReference type="Proteomes" id="UP000516235"/>
    </source>
</evidence>
<dbReference type="Proteomes" id="UP000516235">
    <property type="component" value="Chromosome"/>
</dbReference>
<evidence type="ECO:0000313" key="10">
    <source>
        <dbReference type="EMBL" id="MBC3178870.1"/>
    </source>
</evidence>
<name>A0A7H0JWF6_9CORY</name>
<evidence type="ECO:0000256" key="4">
    <source>
        <dbReference type="ARBA" id="ARBA00022475"/>
    </source>
</evidence>
<dbReference type="GO" id="GO:0005886">
    <property type="term" value="C:plasma membrane"/>
    <property type="evidence" value="ECO:0007669"/>
    <property type="project" value="UniProtKB-SubCell"/>
</dbReference>
<dbReference type="Pfam" id="PF02699">
    <property type="entry name" value="YajC"/>
    <property type="match status" value="1"/>
</dbReference>
<sequence length="99" mass="10841">MEPILLIVLLALFLLPSILMMRGQKKRQAQVQEMRQSIQPGDKIVNVAGFHATVLEHEGETMLVELAPGVAVTMDAAGVMRKIEPEQPQGPAETNEVPN</sequence>
<evidence type="ECO:0000313" key="11">
    <source>
        <dbReference type="EMBL" id="QNP89372.1"/>
    </source>
</evidence>
<keyword evidence="6" id="KW-0653">Protein transport</keyword>
<keyword evidence="9" id="KW-0472">Membrane</keyword>
<evidence type="ECO:0000256" key="7">
    <source>
        <dbReference type="ARBA" id="ARBA00022989"/>
    </source>
</evidence>
<dbReference type="PANTHER" id="PTHR33909:SF1">
    <property type="entry name" value="SEC TRANSLOCON ACCESSORY COMPLEX SUBUNIT YAJC"/>
    <property type="match status" value="1"/>
</dbReference>